<dbReference type="SMART" id="SM00220">
    <property type="entry name" value="S_TKc"/>
    <property type="match status" value="1"/>
</dbReference>
<organism evidence="13 14">
    <name type="scientific">Ridgeia piscesae</name>
    <name type="common">Tubeworm</name>
    <dbReference type="NCBI Taxonomy" id="27915"/>
    <lineage>
        <taxon>Eukaryota</taxon>
        <taxon>Metazoa</taxon>
        <taxon>Spiralia</taxon>
        <taxon>Lophotrochozoa</taxon>
        <taxon>Annelida</taxon>
        <taxon>Polychaeta</taxon>
        <taxon>Sedentaria</taxon>
        <taxon>Canalipalpata</taxon>
        <taxon>Sabellida</taxon>
        <taxon>Siboglinidae</taxon>
        <taxon>Ridgeia</taxon>
    </lineage>
</organism>
<comment type="similarity">
    <text evidence="1">Belongs to the protein kinase superfamily. TKL Ser/Thr protein kinase family. Pelle subfamily.</text>
</comment>
<dbReference type="FunFam" id="1.10.510.10:FF:000754">
    <property type="entry name" value="Interleukin-1 receptor-associated kinase"/>
    <property type="match status" value="1"/>
</dbReference>
<dbReference type="InterPro" id="IPR011029">
    <property type="entry name" value="DEATH-like_dom_sf"/>
</dbReference>
<dbReference type="EMBL" id="JAODUO010000777">
    <property type="protein sequence ID" value="KAK2174761.1"/>
    <property type="molecule type" value="Genomic_DNA"/>
</dbReference>
<protein>
    <recommendedName>
        <fullName evidence="2">non-specific serine/threonine protein kinase</fullName>
        <ecNumber evidence="2">2.7.11.1</ecNumber>
    </recommendedName>
</protein>
<evidence type="ECO:0000256" key="11">
    <source>
        <dbReference type="RuleBase" id="RU000304"/>
    </source>
</evidence>
<evidence type="ECO:0000313" key="14">
    <source>
        <dbReference type="Proteomes" id="UP001209878"/>
    </source>
</evidence>
<evidence type="ECO:0000256" key="6">
    <source>
        <dbReference type="ARBA" id="ARBA00022777"/>
    </source>
</evidence>
<dbReference type="GO" id="GO:0005886">
    <property type="term" value="C:plasma membrane"/>
    <property type="evidence" value="ECO:0007669"/>
    <property type="project" value="TreeGrafter"/>
</dbReference>
<evidence type="ECO:0000256" key="8">
    <source>
        <dbReference type="ARBA" id="ARBA00047899"/>
    </source>
</evidence>
<evidence type="ECO:0000256" key="9">
    <source>
        <dbReference type="ARBA" id="ARBA00048679"/>
    </source>
</evidence>
<evidence type="ECO:0000256" key="2">
    <source>
        <dbReference type="ARBA" id="ARBA00012513"/>
    </source>
</evidence>
<evidence type="ECO:0000313" key="13">
    <source>
        <dbReference type="EMBL" id="KAK2174761.1"/>
    </source>
</evidence>
<comment type="catalytic activity">
    <reaction evidence="9">
        <text>L-seryl-[protein] + ATP = O-phospho-L-seryl-[protein] + ADP + H(+)</text>
        <dbReference type="Rhea" id="RHEA:17989"/>
        <dbReference type="Rhea" id="RHEA-COMP:9863"/>
        <dbReference type="Rhea" id="RHEA-COMP:11604"/>
        <dbReference type="ChEBI" id="CHEBI:15378"/>
        <dbReference type="ChEBI" id="CHEBI:29999"/>
        <dbReference type="ChEBI" id="CHEBI:30616"/>
        <dbReference type="ChEBI" id="CHEBI:83421"/>
        <dbReference type="ChEBI" id="CHEBI:456216"/>
        <dbReference type="EC" id="2.7.11.1"/>
    </reaction>
</comment>
<evidence type="ECO:0000256" key="7">
    <source>
        <dbReference type="ARBA" id="ARBA00022840"/>
    </source>
</evidence>
<dbReference type="GO" id="GO:0004674">
    <property type="term" value="F:protein serine/threonine kinase activity"/>
    <property type="evidence" value="ECO:0007669"/>
    <property type="project" value="UniProtKB-KW"/>
</dbReference>
<dbReference type="InterPro" id="IPR011009">
    <property type="entry name" value="Kinase-like_dom_sf"/>
</dbReference>
<keyword evidence="6" id="KW-0418">Kinase</keyword>
<evidence type="ECO:0000256" key="1">
    <source>
        <dbReference type="ARBA" id="ARBA00008718"/>
    </source>
</evidence>
<feature type="binding site" evidence="10">
    <location>
        <position position="122"/>
    </location>
    <ligand>
        <name>ATP</name>
        <dbReference type="ChEBI" id="CHEBI:30616"/>
    </ligand>
</feature>
<dbReference type="Gene3D" id="1.10.510.10">
    <property type="entry name" value="Transferase(Phosphotransferase) domain 1"/>
    <property type="match status" value="1"/>
</dbReference>
<dbReference type="PROSITE" id="PS00107">
    <property type="entry name" value="PROTEIN_KINASE_ATP"/>
    <property type="match status" value="1"/>
</dbReference>
<evidence type="ECO:0000256" key="10">
    <source>
        <dbReference type="PROSITE-ProRule" id="PRU10141"/>
    </source>
</evidence>
<evidence type="ECO:0000256" key="4">
    <source>
        <dbReference type="ARBA" id="ARBA00022679"/>
    </source>
</evidence>
<dbReference type="Gene3D" id="3.30.200.20">
    <property type="entry name" value="Phosphorylase Kinase, domain 1"/>
    <property type="match status" value="1"/>
</dbReference>
<evidence type="ECO:0000256" key="5">
    <source>
        <dbReference type="ARBA" id="ARBA00022741"/>
    </source>
</evidence>
<dbReference type="Pfam" id="PF00069">
    <property type="entry name" value="Pkinase"/>
    <property type="match status" value="1"/>
</dbReference>
<reference evidence="13" key="1">
    <citation type="journal article" date="2023" name="Mol. Biol. Evol.">
        <title>Third-Generation Sequencing Reveals the Adaptive Role of the Epigenome in Three Deep-Sea Polychaetes.</title>
        <authorList>
            <person name="Perez M."/>
            <person name="Aroh O."/>
            <person name="Sun Y."/>
            <person name="Lan Y."/>
            <person name="Juniper S.K."/>
            <person name="Young C.R."/>
            <person name="Angers B."/>
            <person name="Qian P.Y."/>
        </authorList>
    </citation>
    <scope>NUCLEOTIDE SEQUENCE</scope>
    <source>
        <strain evidence="13">R07B-5</strain>
    </source>
</reference>
<keyword evidence="14" id="KW-1185">Reference proteome</keyword>
<dbReference type="PANTHER" id="PTHR27001">
    <property type="entry name" value="OS01G0253100 PROTEIN"/>
    <property type="match status" value="1"/>
</dbReference>
<dbReference type="InterPro" id="IPR000719">
    <property type="entry name" value="Prot_kinase_dom"/>
</dbReference>
<dbReference type="SUPFAM" id="SSF56112">
    <property type="entry name" value="Protein kinase-like (PK-like)"/>
    <property type="match status" value="1"/>
</dbReference>
<evidence type="ECO:0000256" key="3">
    <source>
        <dbReference type="ARBA" id="ARBA00022527"/>
    </source>
</evidence>
<feature type="domain" description="Protein kinase" evidence="12">
    <location>
        <begin position="95"/>
        <end position="378"/>
    </location>
</feature>
<evidence type="ECO:0000259" key="12">
    <source>
        <dbReference type="PROSITE" id="PS50011"/>
    </source>
</evidence>
<comment type="caution">
    <text evidence="13">The sequence shown here is derived from an EMBL/GenBank/DDBJ whole genome shotgun (WGS) entry which is preliminary data.</text>
</comment>
<proteinExistence type="inferred from homology"/>
<dbReference type="GO" id="GO:0005524">
    <property type="term" value="F:ATP binding"/>
    <property type="evidence" value="ECO:0007669"/>
    <property type="project" value="UniProtKB-UniRule"/>
</dbReference>
<dbReference type="InterPro" id="IPR008271">
    <property type="entry name" value="Ser/Thr_kinase_AS"/>
</dbReference>
<keyword evidence="4" id="KW-0808">Transferase</keyword>
<name>A0AAD9NNE3_RIDPI</name>
<keyword evidence="3 11" id="KW-0723">Serine/threonine-protein kinase</keyword>
<sequence length="390" mass="43573">MQMFDFRNLKLQFKYGRSPTEVLLQTWAMDNVNAAALRDALVEAGLIRAANVVKTLLGEEEIVNQPIEDMPGDIQRFPYETLELSTGGFNPTPFREGGNLIGAGGYGRVFIGEGSSGKIAVKRLDKNNQLSGDDRQRHASELTQQFKKEIEILARFRHSNILQLIGYSDDGPHYCIVTMYMKNGSLEDRLACLDDTAPLTVTQRIDIAVDTIRAINYLHSYEEEPVIHRDVKTANVLLDDDFTAKLADCALARLGPTNQNHSVTYTGTIIGTTVYMPLEYKQDGTISTKIDSYSYGVVLLEILTGLPSYDEEREDKGLPEHISEEVDKPDDILSFLDRSATDWPDGVAVAIYNLAKSCLDFRKRRPEISKICSEMEKYKAACAADSHQTS</sequence>
<gene>
    <name evidence="13" type="ORF">NP493_778g03048</name>
</gene>
<dbReference type="PROSITE" id="PS00108">
    <property type="entry name" value="PROTEIN_KINASE_ST"/>
    <property type="match status" value="1"/>
</dbReference>
<dbReference type="Proteomes" id="UP001209878">
    <property type="component" value="Unassembled WGS sequence"/>
</dbReference>
<comment type="catalytic activity">
    <reaction evidence="8">
        <text>L-threonyl-[protein] + ATP = O-phospho-L-threonyl-[protein] + ADP + H(+)</text>
        <dbReference type="Rhea" id="RHEA:46608"/>
        <dbReference type="Rhea" id="RHEA-COMP:11060"/>
        <dbReference type="Rhea" id="RHEA-COMP:11605"/>
        <dbReference type="ChEBI" id="CHEBI:15378"/>
        <dbReference type="ChEBI" id="CHEBI:30013"/>
        <dbReference type="ChEBI" id="CHEBI:30616"/>
        <dbReference type="ChEBI" id="CHEBI:61977"/>
        <dbReference type="ChEBI" id="CHEBI:456216"/>
        <dbReference type="EC" id="2.7.11.1"/>
    </reaction>
</comment>
<dbReference type="PROSITE" id="PS50011">
    <property type="entry name" value="PROTEIN_KINASE_DOM"/>
    <property type="match status" value="1"/>
</dbReference>
<dbReference type="EC" id="2.7.11.1" evidence="2"/>
<dbReference type="SUPFAM" id="SSF47986">
    <property type="entry name" value="DEATH domain"/>
    <property type="match status" value="1"/>
</dbReference>
<dbReference type="PANTHER" id="PTHR27001:SF931">
    <property type="entry name" value="OS11G0664100 PROTEIN"/>
    <property type="match status" value="1"/>
</dbReference>
<dbReference type="Gene3D" id="1.10.533.10">
    <property type="entry name" value="Death Domain, Fas"/>
    <property type="match status" value="1"/>
</dbReference>
<keyword evidence="5 10" id="KW-0547">Nucleotide-binding</keyword>
<accession>A0AAD9NNE3</accession>
<keyword evidence="7 10" id="KW-0067">ATP-binding</keyword>
<dbReference type="InterPro" id="IPR017441">
    <property type="entry name" value="Protein_kinase_ATP_BS"/>
</dbReference>
<dbReference type="AlphaFoldDB" id="A0AAD9NNE3"/>